<evidence type="ECO:0008006" key="5">
    <source>
        <dbReference type="Google" id="ProtNLM"/>
    </source>
</evidence>
<dbReference type="RefSeq" id="WP_102841804.1">
    <property type="nucleotide sequence ID" value="NZ_PDZR01000001.1"/>
</dbReference>
<accession>A0A2J7TL53</accession>
<comment type="caution">
    <text evidence="3">The sequence shown here is derived from an EMBL/GenBank/DDBJ whole genome shotgun (WGS) entry which is preliminary data.</text>
</comment>
<feature type="region of interest" description="Disordered" evidence="1">
    <location>
        <begin position="22"/>
        <end position="46"/>
    </location>
</feature>
<organism evidence="3 4">
    <name type="scientific">Methylocella silvestris</name>
    <dbReference type="NCBI Taxonomy" id="199596"/>
    <lineage>
        <taxon>Bacteria</taxon>
        <taxon>Pseudomonadati</taxon>
        <taxon>Pseudomonadota</taxon>
        <taxon>Alphaproteobacteria</taxon>
        <taxon>Hyphomicrobiales</taxon>
        <taxon>Beijerinckiaceae</taxon>
        <taxon>Methylocella</taxon>
    </lineage>
</organism>
<evidence type="ECO:0000313" key="4">
    <source>
        <dbReference type="Proteomes" id="UP000236286"/>
    </source>
</evidence>
<dbReference type="EMBL" id="PDZR01000001">
    <property type="protein sequence ID" value="PNG27498.1"/>
    <property type="molecule type" value="Genomic_DNA"/>
</dbReference>
<dbReference type="Proteomes" id="UP000236286">
    <property type="component" value="Unassembled WGS sequence"/>
</dbReference>
<reference evidence="3 4" key="1">
    <citation type="submission" date="2017-10" db="EMBL/GenBank/DDBJ databases">
        <title>Genome announcement of Methylocella silvestris TVC from permafrost.</title>
        <authorList>
            <person name="Wang J."/>
            <person name="Geng K."/>
            <person name="Ul-Haque F."/>
            <person name="Crombie A.T."/>
            <person name="Street L.E."/>
            <person name="Wookey P.A."/>
            <person name="Murrell J.C."/>
            <person name="Pratscher J."/>
        </authorList>
    </citation>
    <scope>NUCLEOTIDE SEQUENCE [LARGE SCALE GENOMIC DNA]</scope>
    <source>
        <strain evidence="3 4">TVC</strain>
    </source>
</reference>
<feature type="signal peptide" evidence="2">
    <location>
        <begin position="1"/>
        <end position="22"/>
    </location>
</feature>
<dbReference type="AlphaFoldDB" id="A0A2J7TL53"/>
<feature type="chain" id="PRO_5014405522" description="DUF3108 domain-containing protein" evidence="2">
    <location>
        <begin position="23"/>
        <end position="235"/>
    </location>
</feature>
<feature type="compositionally biased region" description="Low complexity" evidence="1">
    <location>
        <begin position="32"/>
        <end position="44"/>
    </location>
</feature>
<evidence type="ECO:0000313" key="3">
    <source>
        <dbReference type="EMBL" id="PNG27498.1"/>
    </source>
</evidence>
<protein>
    <recommendedName>
        <fullName evidence="5">DUF3108 domain-containing protein</fullName>
    </recommendedName>
</protein>
<sequence length="235" mass="25525">MKILGVMLALTTALVAVTPGRADPAAPKGEAAPHAPASKPAAKSQQTFDIVRKGDKIGSNVIDIERKGDTTTAKNKTNISVKVMYIEAYRYEHACSETWKAGQLTGFKSQTDDNGTKHTIEIAPSATPDKITLIVDGKSSEEPKSIAPASLWSRDLVTRTELFDPADGKRYTVKVKDLGEETLTIGGVARKTQHFQLSAKPPEDFDRDLWFDGDELVRMKLVGSDKSVVVSDLVK</sequence>
<dbReference type="Pfam" id="PF19630">
    <property type="entry name" value="DUF6134"/>
    <property type="match status" value="1"/>
</dbReference>
<dbReference type="InterPro" id="IPR045767">
    <property type="entry name" value="DUF6134"/>
</dbReference>
<proteinExistence type="predicted"/>
<keyword evidence="2" id="KW-0732">Signal</keyword>
<evidence type="ECO:0000256" key="1">
    <source>
        <dbReference type="SAM" id="MobiDB-lite"/>
    </source>
</evidence>
<dbReference type="OrthoDB" id="6086999at2"/>
<evidence type="ECO:0000256" key="2">
    <source>
        <dbReference type="SAM" id="SignalP"/>
    </source>
</evidence>
<name>A0A2J7TL53_METSI</name>
<gene>
    <name evidence="3" type="ORF">CR492_00725</name>
</gene>